<evidence type="ECO:0000256" key="4">
    <source>
        <dbReference type="ARBA" id="ARBA00010869"/>
    </source>
</evidence>
<dbReference type="FunFam" id="3.40.50.1100:FF:000005">
    <property type="entry name" value="Threonine dehydratase catabolic"/>
    <property type="match status" value="1"/>
</dbReference>
<dbReference type="SUPFAM" id="SSF55021">
    <property type="entry name" value="ACT-like"/>
    <property type="match status" value="1"/>
</dbReference>
<dbReference type="Gene3D" id="3.40.50.1100">
    <property type="match status" value="2"/>
</dbReference>
<keyword evidence="14" id="KW-1185">Reference proteome</keyword>
<gene>
    <name evidence="13" type="ORF">DM860_008763</name>
</gene>
<evidence type="ECO:0000256" key="10">
    <source>
        <dbReference type="ARBA" id="ARBA00023304"/>
    </source>
</evidence>
<evidence type="ECO:0000256" key="6">
    <source>
        <dbReference type="ARBA" id="ARBA00022624"/>
    </source>
</evidence>
<name>A0A328D5S6_9ASTE</name>
<evidence type="ECO:0000256" key="2">
    <source>
        <dbReference type="ARBA" id="ARBA00001933"/>
    </source>
</evidence>
<keyword evidence="8 11" id="KW-0663">Pyridoxal phosphate</keyword>
<evidence type="ECO:0000256" key="11">
    <source>
        <dbReference type="RuleBase" id="RU362012"/>
    </source>
</evidence>
<dbReference type="PANTHER" id="PTHR48078:SF10">
    <property type="entry name" value="THREONINE DEHYDRATASE 2 BIOSYNTHETIC, CHLOROPLASTIC"/>
    <property type="match status" value="1"/>
</dbReference>
<dbReference type="PANTHER" id="PTHR48078">
    <property type="entry name" value="THREONINE DEHYDRATASE, MITOCHONDRIAL-RELATED"/>
    <property type="match status" value="1"/>
</dbReference>
<comment type="similarity">
    <text evidence="4 11">Belongs to the serine/threonine dehydratase family.</text>
</comment>
<dbReference type="EMBL" id="NQVE01000192">
    <property type="protein sequence ID" value="RAL41065.1"/>
    <property type="molecule type" value="Genomic_DNA"/>
</dbReference>
<dbReference type="GO" id="GO:0003941">
    <property type="term" value="F:L-serine ammonia-lyase activity"/>
    <property type="evidence" value="ECO:0007669"/>
    <property type="project" value="TreeGrafter"/>
</dbReference>
<dbReference type="PROSITE" id="PS00165">
    <property type="entry name" value="DEHYDRATASE_SER_THR"/>
    <property type="match status" value="1"/>
</dbReference>
<dbReference type="Gene3D" id="3.40.1020.10">
    <property type="entry name" value="Biosynthetic Threonine Deaminase, Domain 3"/>
    <property type="match status" value="1"/>
</dbReference>
<dbReference type="CDD" id="cd01562">
    <property type="entry name" value="Thr-dehyd"/>
    <property type="match status" value="1"/>
</dbReference>
<evidence type="ECO:0000259" key="12">
    <source>
        <dbReference type="PROSITE" id="PS51672"/>
    </source>
</evidence>
<dbReference type="SUPFAM" id="SSF53686">
    <property type="entry name" value="Tryptophan synthase beta subunit-like PLP-dependent enzymes"/>
    <property type="match status" value="1"/>
</dbReference>
<comment type="catalytic activity">
    <reaction evidence="1 11">
        <text>L-threonine = 2-oxobutanoate + NH4(+)</text>
        <dbReference type="Rhea" id="RHEA:22108"/>
        <dbReference type="ChEBI" id="CHEBI:16763"/>
        <dbReference type="ChEBI" id="CHEBI:28938"/>
        <dbReference type="ChEBI" id="CHEBI:57926"/>
        <dbReference type="EC" id="4.3.1.19"/>
    </reaction>
</comment>
<keyword evidence="7" id="KW-0677">Repeat</keyword>
<dbReference type="InterPro" id="IPR045865">
    <property type="entry name" value="ACT-like_dom_sf"/>
</dbReference>
<keyword evidence="9 11" id="KW-0456">Lyase</keyword>
<sequence>MEVLCLNNPAALSSTTLHRRTLSGKKLLHLKSPHKTPTALRRVVGPRAADPRRSVHAKVSARVNAPAAAAAVVPKYTPDELVYEVGKLIPNEDVGADVTVNLCEYVKEIEASKVYDVAVESPLERETLLSDEDDLGVSYWLKRDDQQPVFSFKLRGAYNMMSKLSEEELKRGVITASAGNHAQGVALAAQRLGCSATIVMPETTPCIKKQAVERLGGTIDLHGQSFDEARLYALEKAEKENLVFIPPYDDREIVVGQGTVAPEIVKQMAKDDDLHAIFVPIGGGGLVSGIAVYMRALFPDVKIIGVEPSGACGMALSFQKGERVELEYTDTYADGVAVALVGEVTYDLCKQLVDGVVVVEDKDIAEAIRDVYFEKRSILEFSGALALAGAKAYRNYGSQAESVKGKNLVAVASGANLDFPKLVDVVDMAGPGCEEEAVLATKLPEQLGSFKRFCQLVRPLNISELKYRYDSSKERGLVQYSVTYHAQAELDAMLERLRAAQLETVNVSDQNLFLRHLKYLVGGGESKVENELLCWVKLPDGPGAFLKFLNALDSRWNVTLAHFKSKGSVEGNVLVGIQASESEKRVFRDLTKSIGYPCKFYPKHKSLEFLIG</sequence>
<evidence type="ECO:0000256" key="7">
    <source>
        <dbReference type="ARBA" id="ARBA00022737"/>
    </source>
</evidence>
<dbReference type="PROSITE" id="PS51672">
    <property type="entry name" value="ACT_LIKE"/>
    <property type="match status" value="1"/>
</dbReference>
<evidence type="ECO:0000313" key="13">
    <source>
        <dbReference type="EMBL" id="RAL41065.1"/>
    </source>
</evidence>
<dbReference type="Proteomes" id="UP000249390">
    <property type="component" value="Unassembled WGS sequence"/>
</dbReference>
<keyword evidence="5 11" id="KW-0028">Amino-acid biosynthesis</keyword>
<reference evidence="13 14" key="1">
    <citation type="submission" date="2018-06" db="EMBL/GenBank/DDBJ databases">
        <title>The Genome of Cuscuta australis (Dodder) Provides Insight into the Evolution of Plant Parasitism.</title>
        <authorList>
            <person name="Liu H."/>
        </authorList>
    </citation>
    <scope>NUCLEOTIDE SEQUENCE [LARGE SCALE GENOMIC DNA]</scope>
    <source>
        <strain evidence="14">cv. Yunnan</strain>
        <tissue evidence="13">Vines</tissue>
    </source>
</reference>
<dbReference type="AlphaFoldDB" id="A0A328D5S6"/>
<keyword evidence="6 11" id="KW-0412">Isoleucine biosynthesis</keyword>
<proteinExistence type="inferred from homology"/>
<dbReference type="GO" id="GO:0030170">
    <property type="term" value="F:pyridoxal phosphate binding"/>
    <property type="evidence" value="ECO:0007669"/>
    <property type="project" value="InterPro"/>
</dbReference>
<dbReference type="InterPro" id="IPR005787">
    <property type="entry name" value="Thr_deHydtase_biosynth"/>
</dbReference>
<evidence type="ECO:0000256" key="5">
    <source>
        <dbReference type="ARBA" id="ARBA00022605"/>
    </source>
</evidence>
<keyword evidence="10 11" id="KW-0100">Branched-chain amino acid biosynthesis</keyword>
<dbReference type="UniPathway" id="UPA00047">
    <property type="reaction ID" value="UER00054"/>
</dbReference>
<evidence type="ECO:0000256" key="9">
    <source>
        <dbReference type="ARBA" id="ARBA00023239"/>
    </source>
</evidence>
<evidence type="ECO:0000256" key="8">
    <source>
        <dbReference type="ARBA" id="ARBA00022898"/>
    </source>
</evidence>
<dbReference type="EC" id="4.3.1.19" evidence="11"/>
<accession>A0A328D5S6</accession>
<feature type="domain" description="ACT-like" evidence="12">
    <location>
        <begin position="437"/>
        <end position="509"/>
    </location>
</feature>
<evidence type="ECO:0000256" key="1">
    <source>
        <dbReference type="ARBA" id="ARBA00001274"/>
    </source>
</evidence>
<comment type="cofactor">
    <cofactor evidence="2 11">
        <name>pyridoxal 5'-phosphate</name>
        <dbReference type="ChEBI" id="CHEBI:597326"/>
    </cofactor>
</comment>
<dbReference type="InterPro" id="IPR050147">
    <property type="entry name" value="Ser/Thr_Dehydratase"/>
</dbReference>
<dbReference type="InterPro" id="IPR000634">
    <property type="entry name" value="Ser/Thr_deHydtase_PyrdxlP-BS"/>
</dbReference>
<evidence type="ECO:0000313" key="14">
    <source>
        <dbReference type="Proteomes" id="UP000249390"/>
    </source>
</evidence>
<dbReference type="GO" id="GO:0006567">
    <property type="term" value="P:L-threonine catabolic process"/>
    <property type="evidence" value="ECO:0007669"/>
    <property type="project" value="TreeGrafter"/>
</dbReference>
<dbReference type="Pfam" id="PF00291">
    <property type="entry name" value="PALP"/>
    <property type="match status" value="1"/>
</dbReference>
<dbReference type="GO" id="GO:0009097">
    <property type="term" value="P:isoleucine biosynthetic process"/>
    <property type="evidence" value="ECO:0007669"/>
    <property type="project" value="UniProtKB-UniRule"/>
</dbReference>
<comment type="caution">
    <text evidence="13">The sequence shown here is derived from an EMBL/GenBank/DDBJ whole genome shotgun (WGS) entry which is preliminary data.</text>
</comment>
<protein>
    <recommendedName>
        <fullName evidence="11">Threonine dehydratase</fullName>
        <ecNumber evidence="11">4.3.1.19</ecNumber>
    </recommendedName>
    <alternativeName>
        <fullName evidence="11">Threonine deaminase</fullName>
    </alternativeName>
</protein>
<evidence type="ECO:0000256" key="3">
    <source>
        <dbReference type="ARBA" id="ARBA00004810"/>
    </source>
</evidence>
<dbReference type="InterPro" id="IPR038110">
    <property type="entry name" value="TD_ACT-like_sf"/>
</dbReference>
<dbReference type="Pfam" id="PF00585">
    <property type="entry name" value="Thr_dehydrat_C"/>
    <property type="match status" value="2"/>
</dbReference>
<dbReference type="GO" id="GO:0004794">
    <property type="term" value="F:threonine deaminase activity"/>
    <property type="evidence" value="ECO:0007669"/>
    <property type="project" value="UniProtKB-UniRule"/>
</dbReference>
<dbReference type="NCBIfam" id="TIGR01124">
    <property type="entry name" value="ilvA_2Cterm"/>
    <property type="match status" value="1"/>
</dbReference>
<dbReference type="InterPro" id="IPR001721">
    <property type="entry name" value="TD_ACT-like"/>
</dbReference>
<dbReference type="InterPro" id="IPR036052">
    <property type="entry name" value="TrpB-like_PALP_sf"/>
</dbReference>
<dbReference type="InterPro" id="IPR001926">
    <property type="entry name" value="TrpB-like_PALP"/>
</dbReference>
<dbReference type="GO" id="GO:0006565">
    <property type="term" value="P:L-serine catabolic process"/>
    <property type="evidence" value="ECO:0007669"/>
    <property type="project" value="TreeGrafter"/>
</dbReference>
<comment type="pathway">
    <text evidence="3 11">Amino-acid biosynthesis; L-isoleucine biosynthesis; 2-oxobutanoate from L-threonine: step 1/1.</text>
</comment>
<organism evidence="13 14">
    <name type="scientific">Cuscuta australis</name>
    <dbReference type="NCBI Taxonomy" id="267555"/>
    <lineage>
        <taxon>Eukaryota</taxon>
        <taxon>Viridiplantae</taxon>
        <taxon>Streptophyta</taxon>
        <taxon>Embryophyta</taxon>
        <taxon>Tracheophyta</taxon>
        <taxon>Spermatophyta</taxon>
        <taxon>Magnoliopsida</taxon>
        <taxon>eudicotyledons</taxon>
        <taxon>Gunneridae</taxon>
        <taxon>Pentapetalae</taxon>
        <taxon>asterids</taxon>
        <taxon>lamiids</taxon>
        <taxon>Solanales</taxon>
        <taxon>Convolvulaceae</taxon>
        <taxon>Cuscuteae</taxon>
        <taxon>Cuscuta</taxon>
        <taxon>Cuscuta subgen. Grammica</taxon>
        <taxon>Cuscuta sect. Cleistogrammica</taxon>
    </lineage>
</organism>